<keyword evidence="1" id="KW-0677">Repeat</keyword>
<feature type="domain" description="Nephrocystin 3-like N-terminal" evidence="2">
    <location>
        <begin position="168"/>
        <end position="199"/>
    </location>
</feature>
<evidence type="ECO:0000313" key="3">
    <source>
        <dbReference type="EMBL" id="KAK8034079.1"/>
    </source>
</evidence>
<evidence type="ECO:0000313" key="4">
    <source>
        <dbReference type="Proteomes" id="UP001444661"/>
    </source>
</evidence>
<dbReference type="InterPro" id="IPR056884">
    <property type="entry name" value="NPHP3-like_N"/>
</dbReference>
<proteinExistence type="predicted"/>
<organism evidence="3 4">
    <name type="scientific">Apiospora rasikravindrae</name>
    <dbReference type="NCBI Taxonomy" id="990691"/>
    <lineage>
        <taxon>Eukaryota</taxon>
        <taxon>Fungi</taxon>
        <taxon>Dikarya</taxon>
        <taxon>Ascomycota</taxon>
        <taxon>Pezizomycotina</taxon>
        <taxon>Sordariomycetes</taxon>
        <taxon>Xylariomycetidae</taxon>
        <taxon>Amphisphaeriales</taxon>
        <taxon>Apiosporaceae</taxon>
        <taxon>Apiospora</taxon>
    </lineage>
</organism>
<comment type="caution">
    <text evidence="3">The sequence shown here is derived from an EMBL/GenBank/DDBJ whole genome shotgun (WGS) entry which is preliminary data.</text>
</comment>
<keyword evidence="4" id="KW-1185">Reference proteome</keyword>
<dbReference type="Pfam" id="PF24883">
    <property type="entry name" value="NPHP3_N"/>
    <property type="match status" value="2"/>
</dbReference>
<dbReference type="Proteomes" id="UP001444661">
    <property type="component" value="Unassembled WGS sequence"/>
</dbReference>
<dbReference type="Gene3D" id="3.40.50.300">
    <property type="entry name" value="P-loop containing nucleotide triphosphate hydrolases"/>
    <property type="match status" value="1"/>
</dbReference>
<dbReference type="InterPro" id="IPR027417">
    <property type="entry name" value="P-loop_NTPase"/>
</dbReference>
<sequence>METTTSIVARCQIYDVLFLNANGDQARDSAAGRLEVAVTKTYAEIISTLLHVLRVYCMNTGKRAGYAFFNPGELSTKLAGLSKLEQIAEMEAANCERWKSKKFREDQSTHNQTLKDLTEGRLLQIQESSTNSWQIMMGEEQSKILQWISQIRYLEDHHIAKKDIADNTAYWILQHEAYKRWRDSEQSETLWLHGIQGRGLVAVAYFYCDRNRADHQDPGQILASFVRQLSFREETQGIVGFVHDEYRKHQAKGFAADMTFHERTELLGLLTSFYPKVFLVIDGLDECDRTTRRSFMDTLESVRISSTSTVKIFVASRDDGDIKTRYEATSNLLISASDNQEDIERFVLAQIDASTWRDNPKMQGVLDEIIDTFKTKSQGM</sequence>
<accession>A0ABR1SIC6</accession>
<protein>
    <recommendedName>
        <fullName evidence="2">Nephrocystin 3-like N-terminal domain-containing protein</fullName>
    </recommendedName>
</protein>
<gene>
    <name evidence="3" type="ORF">PG993_009074</name>
</gene>
<evidence type="ECO:0000259" key="2">
    <source>
        <dbReference type="Pfam" id="PF24883"/>
    </source>
</evidence>
<dbReference type="EMBL" id="JAQQWK010000009">
    <property type="protein sequence ID" value="KAK8034079.1"/>
    <property type="molecule type" value="Genomic_DNA"/>
</dbReference>
<reference evidence="3 4" key="1">
    <citation type="submission" date="2023-01" db="EMBL/GenBank/DDBJ databases">
        <title>Analysis of 21 Apiospora genomes using comparative genomics revels a genus with tremendous synthesis potential of carbohydrate active enzymes and secondary metabolites.</title>
        <authorList>
            <person name="Sorensen T."/>
        </authorList>
    </citation>
    <scope>NUCLEOTIDE SEQUENCE [LARGE SCALE GENOMIC DNA]</scope>
    <source>
        <strain evidence="3 4">CBS 33761</strain>
    </source>
</reference>
<feature type="domain" description="Nephrocystin 3-like N-terminal" evidence="2">
    <location>
        <begin position="202"/>
        <end position="317"/>
    </location>
</feature>
<name>A0ABR1SIC6_9PEZI</name>
<evidence type="ECO:0000256" key="1">
    <source>
        <dbReference type="ARBA" id="ARBA00022737"/>
    </source>
</evidence>
<dbReference type="PANTHER" id="PTHR10039">
    <property type="entry name" value="AMELOGENIN"/>
    <property type="match status" value="1"/>
</dbReference>